<reference evidence="5" key="1">
    <citation type="journal article" date="2023" name="bioRxiv">
        <title>Improved chromosome-level genome assembly for marigold (Tagetes erecta).</title>
        <authorList>
            <person name="Jiang F."/>
            <person name="Yuan L."/>
            <person name="Wang S."/>
            <person name="Wang H."/>
            <person name="Xu D."/>
            <person name="Wang A."/>
            <person name="Fan W."/>
        </authorList>
    </citation>
    <scope>NUCLEOTIDE SEQUENCE</scope>
    <source>
        <strain evidence="5">WSJ</strain>
        <tissue evidence="5">Leaf</tissue>
    </source>
</reference>
<protein>
    <recommendedName>
        <fullName evidence="7">UDP-glycosyltransferases domain-containing protein</fullName>
    </recommendedName>
</protein>
<keyword evidence="4" id="KW-0328">Glycosyltransferase</keyword>
<dbReference type="FunFam" id="3.40.50.2000:FF:000056">
    <property type="entry name" value="Glycosyltransferase"/>
    <property type="match status" value="1"/>
</dbReference>
<dbReference type="PANTHER" id="PTHR48048">
    <property type="entry name" value="GLYCOSYLTRANSFERASE"/>
    <property type="match status" value="1"/>
</dbReference>
<dbReference type="PANTHER" id="PTHR48048:SF70">
    <property type="entry name" value="ISOFLAVONE 7-O-GLUCOSYLTRANSFERASE"/>
    <property type="match status" value="1"/>
</dbReference>
<dbReference type="InterPro" id="IPR050481">
    <property type="entry name" value="UDP-glycosyltransf_plant"/>
</dbReference>
<dbReference type="Gene3D" id="3.40.50.2000">
    <property type="entry name" value="Glycogen Phosphorylase B"/>
    <property type="match status" value="1"/>
</dbReference>
<evidence type="ECO:0000256" key="3">
    <source>
        <dbReference type="ARBA" id="ARBA00053747"/>
    </source>
</evidence>
<dbReference type="EMBL" id="JAUHHV010000010">
    <property type="protein sequence ID" value="KAK1409117.1"/>
    <property type="molecule type" value="Genomic_DNA"/>
</dbReference>
<evidence type="ECO:0000313" key="6">
    <source>
        <dbReference type="Proteomes" id="UP001229421"/>
    </source>
</evidence>
<dbReference type="AlphaFoldDB" id="A0AAD8JR54"/>
<dbReference type="PROSITE" id="PS00375">
    <property type="entry name" value="UDPGT"/>
    <property type="match status" value="1"/>
</dbReference>
<keyword evidence="6" id="KW-1185">Reference proteome</keyword>
<accession>A0AAD8JR54</accession>
<dbReference type="SUPFAM" id="SSF53756">
    <property type="entry name" value="UDP-Glycosyltransferase/glycogen phosphorylase"/>
    <property type="match status" value="1"/>
</dbReference>
<comment type="function">
    <text evidence="3">May glycosylate diterpenes or flavonols in leaves.</text>
</comment>
<sequence length="194" mass="21844">MGVFKKKQLEEIAAGLERSGQRFLWVVRKPPPVENEKESSSDGTEFEIDDILLEGFLTRTRDRGLVVKNWAPQLAVLEHESVGGFVSHCGWNSSLEAIVCGVPMVAWPLYAEQRMNREYLVEEMKVALRLTMSADGFVAADVVEETLRKLMEGEEGRAVRNQVLEMSRKAKAAVEDGGSSRVDFLKLTRPWTDM</sequence>
<dbReference type="GO" id="GO:0035251">
    <property type="term" value="F:UDP-glucosyltransferase activity"/>
    <property type="evidence" value="ECO:0007669"/>
    <property type="project" value="InterPro"/>
</dbReference>
<proteinExistence type="inferred from homology"/>
<keyword evidence="2 4" id="KW-0808">Transferase</keyword>
<evidence type="ECO:0000256" key="2">
    <source>
        <dbReference type="ARBA" id="ARBA00022679"/>
    </source>
</evidence>
<comment type="caution">
    <text evidence="5">The sequence shown here is derived from an EMBL/GenBank/DDBJ whole genome shotgun (WGS) entry which is preliminary data.</text>
</comment>
<dbReference type="CDD" id="cd03784">
    <property type="entry name" value="GT1_Gtf-like"/>
    <property type="match status" value="1"/>
</dbReference>
<evidence type="ECO:0000256" key="1">
    <source>
        <dbReference type="ARBA" id="ARBA00009995"/>
    </source>
</evidence>
<gene>
    <name evidence="5" type="ORF">QVD17_35642</name>
</gene>
<evidence type="ECO:0008006" key="7">
    <source>
        <dbReference type="Google" id="ProtNLM"/>
    </source>
</evidence>
<name>A0AAD8JR54_TARER</name>
<dbReference type="Proteomes" id="UP001229421">
    <property type="component" value="Unassembled WGS sequence"/>
</dbReference>
<evidence type="ECO:0000256" key="4">
    <source>
        <dbReference type="RuleBase" id="RU003718"/>
    </source>
</evidence>
<dbReference type="InterPro" id="IPR002213">
    <property type="entry name" value="UDP_glucos_trans"/>
</dbReference>
<comment type="similarity">
    <text evidence="1 4">Belongs to the UDP-glycosyltransferase family.</text>
</comment>
<evidence type="ECO:0000313" key="5">
    <source>
        <dbReference type="EMBL" id="KAK1409117.1"/>
    </source>
</evidence>
<organism evidence="5 6">
    <name type="scientific">Tagetes erecta</name>
    <name type="common">African marigold</name>
    <dbReference type="NCBI Taxonomy" id="13708"/>
    <lineage>
        <taxon>Eukaryota</taxon>
        <taxon>Viridiplantae</taxon>
        <taxon>Streptophyta</taxon>
        <taxon>Embryophyta</taxon>
        <taxon>Tracheophyta</taxon>
        <taxon>Spermatophyta</taxon>
        <taxon>Magnoliopsida</taxon>
        <taxon>eudicotyledons</taxon>
        <taxon>Gunneridae</taxon>
        <taxon>Pentapetalae</taxon>
        <taxon>asterids</taxon>
        <taxon>campanulids</taxon>
        <taxon>Asterales</taxon>
        <taxon>Asteraceae</taxon>
        <taxon>Asteroideae</taxon>
        <taxon>Heliantheae alliance</taxon>
        <taxon>Tageteae</taxon>
        <taxon>Tagetes</taxon>
    </lineage>
</organism>
<dbReference type="Pfam" id="PF00201">
    <property type="entry name" value="UDPGT"/>
    <property type="match status" value="1"/>
</dbReference>
<dbReference type="InterPro" id="IPR035595">
    <property type="entry name" value="UDP_glycos_trans_CS"/>
</dbReference>